<dbReference type="Pfam" id="PF01408">
    <property type="entry name" value="GFO_IDH_MocA"/>
    <property type="match status" value="1"/>
</dbReference>
<dbReference type="Proteomes" id="UP000438106">
    <property type="component" value="Unassembled WGS sequence"/>
</dbReference>
<dbReference type="SUPFAM" id="SSF51735">
    <property type="entry name" value="NAD(P)-binding Rossmann-fold domains"/>
    <property type="match status" value="1"/>
</dbReference>
<dbReference type="RefSeq" id="WP_157291009.1">
    <property type="nucleotide sequence ID" value="NZ_WQRF01000004.1"/>
</dbReference>
<dbReference type="EMBL" id="WQRF01000004">
    <property type="protein sequence ID" value="MVT00208.1"/>
    <property type="molecule type" value="Genomic_DNA"/>
</dbReference>
<name>A0A7X3K443_9HYPH</name>
<dbReference type="InterPro" id="IPR052515">
    <property type="entry name" value="Gfo/Idh/MocA_Oxidoreductase"/>
</dbReference>
<dbReference type="AlphaFoldDB" id="A0A7X3K443"/>
<evidence type="ECO:0000313" key="3">
    <source>
        <dbReference type="EMBL" id="MVT00208.1"/>
    </source>
</evidence>
<feature type="domain" description="Gfo/Idh/MocA-like oxidoreductase N-terminal" evidence="1">
    <location>
        <begin position="9"/>
        <end position="126"/>
    </location>
</feature>
<evidence type="ECO:0000259" key="2">
    <source>
        <dbReference type="Pfam" id="PF22725"/>
    </source>
</evidence>
<organism evidence="3 4">
    <name type="scientific">Devosia marina</name>
    <dbReference type="NCBI Taxonomy" id="2683198"/>
    <lineage>
        <taxon>Bacteria</taxon>
        <taxon>Pseudomonadati</taxon>
        <taxon>Pseudomonadota</taxon>
        <taxon>Alphaproteobacteria</taxon>
        <taxon>Hyphomicrobiales</taxon>
        <taxon>Devosiaceae</taxon>
        <taxon>Devosia</taxon>
    </lineage>
</organism>
<dbReference type="GO" id="GO:0000166">
    <property type="term" value="F:nucleotide binding"/>
    <property type="evidence" value="ECO:0007669"/>
    <property type="project" value="InterPro"/>
</dbReference>
<reference evidence="3 4" key="1">
    <citation type="submission" date="2019-12" db="EMBL/GenBank/DDBJ databases">
        <title>Devosia maris sp. nov., isolated from the deep seawater.</title>
        <authorList>
            <person name="Liu Y."/>
        </authorList>
    </citation>
    <scope>NUCLEOTIDE SEQUENCE [LARGE SCALE GENOMIC DNA]</scope>
    <source>
        <strain evidence="3 4">L53-10-65</strain>
    </source>
</reference>
<dbReference type="PANTHER" id="PTHR43249:SF1">
    <property type="entry name" value="D-GLUCOSIDE 3-DEHYDROGENASE"/>
    <property type="match status" value="1"/>
</dbReference>
<evidence type="ECO:0000259" key="1">
    <source>
        <dbReference type="Pfam" id="PF01408"/>
    </source>
</evidence>
<comment type="caution">
    <text evidence="3">The sequence shown here is derived from an EMBL/GenBank/DDBJ whole genome shotgun (WGS) entry which is preliminary data.</text>
</comment>
<dbReference type="Pfam" id="PF22725">
    <property type="entry name" value="GFO_IDH_MocA_C3"/>
    <property type="match status" value="1"/>
</dbReference>
<sequence length="345" mass="36673">MAHEHRNFGLGVVGAGMGAKPHALALNALKDRISVRGVYRRNREQLDQFCREYDLPAAASYEALLEDPSVDAILVLTTPNAREELVAAACKAGKHVLMEKPVERSTEAAERIVATCDKAGVTLGVIFQHRFRAASQALAQKVASGELGTLQAAQLVVPWWRPQQGYYDQPGRGTFAQDGGGVLITQAIHSLDLMLSLTGPAKAVTAMTATTGLHRIETEDFVAGGVEFVNGAVGGLIATTANFPGGPESLTLNFDKASATLTRGVLTLNWLDGRTETVGEEASTSGGGADPMAFPFQWHQAQIADFAEAVQAGRQPVSTGHTALNVHRLIDALIRSGKEGKRVEV</sequence>
<dbReference type="InterPro" id="IPR000683">
    <property type="entry name" value="Gfo/Idh/MocA-like_OxRdtase_N"/>
</dbReference>
<dbReference type="PANTHER" id="PTHR43249">
    <property type="entry name" value="UDP-N-ACETYL-2-AMINO-2-DEOXY-D-GLUCURONATE OXIDASE"/>
    <property type="match status" value="1"/>
</dbReference>
<dbReference type="InterPro" id="IPR036291">
    <property type="entry name" value="NAD(P)-bd_dom_sf"/>
</dbReference>
<protein>
    <submittedName>
        <fullName evidence="3">Gfo/Idh/MocA family oxidoreductase</fullName>
    </submittedName>
</protein>
<dbReference type="InterPro" id="IPR055170">
    <property type="entry name" value="GFO_IDH_MocA-like_dom"/>
</dbReference>
<keyword evidence="4" id="KW-1185">Reference proteome</keyword>
<feature type="domain" description="GFO/IDH/MocA-like oxidoreductase" evidence="2">
    <location>
        <begin position="136"/>
        <end position="259"/>
    </location>
</feature>
<proteinExistence type="predicted"/>
<dbReference type="SUPFAM" id="SSF55347">
    <property type="entry name" value="Glyceraldehyde-3-phosphate dehydrogenase-like, C-terminal domain"/>
    <property type="match status" value="1"/>
</dbReference>
<dbReference type="Gene3D" id="3.40.50.720">
    <property type="entry name" value="NAD(P)-binding Rossmann-like Domain"/>
    <property type="match status" value="1"/>
</dbReference>
<accession>A0A7X3K443</accession>
<evidence type="ECO:0000313" key="4">
    <source>
        <dbReference type="Proteomes" id="UP000438106"/>
    </source>
</evidence>
<dbReference type="Gene3D" id="3.30.360.10">
    <property type="entry name" value="Dihydrodipicolinate Reductase, domain 2"/>
    <property type="match status" value="1"/>
</dbReference>
<gene>
    <name evidence="3" type="ORF">GO014_14360</name>
</gene>